<organism evidence="12 13">
    <name type="scientific">Paramagnetospirillum kuznetsovii</name>
    <dbReference type="NCBI Taxonomy" id="2053833"/>
    <lineage>
        <taxon>Bacteria</taxon>
        <taxon>Pseudomonadati</taxon>
        <taxon>Pseudomonadota</taxon>
        <taxon>Alphaproteobacteria</taxon>
        <taxon>Rhodospirillales</taxon>
        <taxon>Magnetospirillaceae</taxon>
        <taxon>Paramagnetospirillum</taxon>
    </lineage>
</organism>
<accession>A0A364NUV7</accession>
<evidence type="ECO:0000256" key="8">
    <source>
        <dbReference type="ARBA" id="ARBA00047816"/>
    </source>
</evidence>
<dbReference type="GO" id="GO:0004129">
    <property type="term" value="F:cytochrome-c oxidase activity"/>
    <property type="evidence" value="ECO:0007669"/>
    <property type="project" value="UniProtKB-EC"/>
</dbReference>
<proteinExistence type="inferred from homology"/>
<keyword evidence="9" id="KW-0812">Transmembrane</keyword>
<dbReference type="InterPro" id="IPR045187">
    <property type="entry name" value="CcO_II"/>
</dbReference>
<sequence>MPSLRRLMAVAVPMAMAAAPAMANGGTPHSQWDHLWGHVLLDLVVIGVVFGLGALWMMFRYRAKSPDDVGTGPKLTKAQAIGWALLPAAIFMADDFFLAAKGWSLFTVYRSAPADAMEIKVTGYQWYWEFDYGNGVVTQELKVPVGKPVVLRMTSPDVIHSFGLAEYRVKEDLMPGRVSWLWFVADKPGKTVATCTMYCGLAHSKMYSDVVAVPASEFHAWMESKVRQARATTDSSRG</sequence>
<dbReference type="GO" id="GO:0042773">
    <property type="term" value="P:ATP synthesis coupled electron transport"/>
    <property type="evidence" value="ECO:0007669"/>
    <property type="project" value="TreeGrafter"/>
</dbReference>
<evidence type="ECO:0000256" key="9">
    <source>
        <dbReference type="SAM" id="Phobius"/>
    </source>
</evidence>
<keyword evidence="4" id="KW-0479">Metal-binding</keyword>
<feature type="domain" description="Cytochrome oxidase subunit II copper A binding" evidence="11">
    <location>
        <begin position="114"/>
        <end position="224"/>
    </location>
</feature>
<comment type="subcellular location">
    <subcellularLocation>
        <location evidence="1">Membrane</location>
    </subcellularLocation>
</comment>
<feature type="chain" id="PRO_5016834830" description="Cytochrome oxidase subunit II copper A binding domain-containing protein" evidence="10">
    <location>
        <begin position="24"/>
        <end position="238"/>
    </location>
</feature>
<comment type="catalytic activity">
    <reaction evidence="8">
        <text>4 Fe(II)-[cytochrome c] + O2 + 8 H(+)(in) = 4 Fe(III)-[cytochrome c] + 2 H2O + 4 H(+)(out)</text>
        <dbReference type="Rhea" id="RHEA:11436"/>
        <dbReference type="Rhea" id="RHEA-COMP:10350"/>
        <dbReference type="Rhea" id="RHEA-COMP:14399"/>
        <dbReference type="ChEBI" id="CHEBI:15377"/>
        <dbReference type="ChEBI" id="CHEBI:15378"/>
        <dbReference type="ChEBI" id="CHEBI:15379"/>
        <dbReference type="ChEBI" id="CHEBI:29033"/>
        <dbReference type="ChEBI" id="CHEBI:29034"/>
        <dbReference type="EC" id="7.1.1.9"/>
    </reaction>
</comment>
<dbReference type="PANTHER" id="PTHR22888:SF9">
    <property type="entry name" value="CYTOCHROME C OXIDASE SUBUNIT 2"/>
    <property type="match status" value="1"/>
</dbReference>
<keyword evidence="5" id="KW-0249">Electron transport</keyword>
<dbReference type="Gene3D" id="2.60.40.420">
    <property type="entry name" value="Cupredoxins - blue copper proteins"/>
    <property type="match status" value="1"/>
</dbReference>
<evidence type="ECO:0000256" key="6">
    <source>
        <dbReference type="ARBA" id="ARBA00023008"/>
    </source>
</evidence>
<dbReference type="GO" id="GO:0005507">
    <property type="term" value="F:copper ion binding"/>
    <property type="evidence" value="ECO:0007669"/>
    <property type="project" value="InterPro"/>
</dbReference>
<evidence type="ECO:0000256" key="5">
    <source>
        <dbReference type="ARBA" id="ARBA00022982"/>
    </source>
</evidence>
<dbReference type="RefSeq" id="WP_112146697.1">
    <property type="nucleotide sequence ID" value="NZ_PGTO01000016.1"/>
</dbReference>
<dbReference type="Proteomes" id="UP000251075">
    <property type="component" value="Unassembled WGS sequence"/>
</dbReference>
<gene>
    <name evidence="12" type="ORF">CU669_16495</name>
</gene>
<feature type="signal peptide" evidence="10">
    <location>
        <begin position="1"/>
        <end position="23"/>
    </location>
</feature>
<evidence type="ECO:0000256" key="4">
    <source>
        <dbReference type="ARBA" id="ARBA00022723"/>
    </source>
</evidence>
<name>A0A364NUV7_9PROT</name>
<evidence type="ECO:0000256" key="3">
    <source>
        <dbReference type="ARBA" id="ARBA00022448"/>
    </source>
</evidence>
<evidence type="ECO:0000256" key="1">
    <source>
        <dbReference type="ARBA" id="ARBA00004370"/>
    </source>
</evidence>
<dbReference type="AlphaFoldDB" id="A0A364NUV7"/>
<evidence type="ECO:0000256" key="10">
    <source>
        <dbReference type="SAM" id="SignalP"/>
    </source>
</evidence>
<keyword evidence="9" id="KW-1133">Transmembrane helix</keyword>
<dbReference type="InterPro" id="IPR008972">
    <property type="entry name" value="Cupredoxin"/>
</dbReference>
<reference evidence="12 13" key="1">
    <citation type="submission" date="2017-11" db="EMBL/GenBank/DDBJ databases">
        <title>Draft genome sequence of magnetotactic bacterium Magnetospirillum kuznetsovii LBB-42.</title>
        <authorList>
            <person name="Grouzdev D.S."/>
            <person name="Rysina M.S."/>
            <person name="Baslerov R.V."/>
            <person name="Koziaeva V."/>
        </authorList>
    </citation>
    <scope>NUCLEOTIDE SEQUENCE [LARGE SCALE GENOMIC DNA]</scope>
    <source>
        <strain evidence="12 13">LBB-42</strain>
    </source>
</reference>
<dbReference type="GO" id="GO:0016020">
    <property type="term" value="C:membrane"/>
    <property type="evidence" value="ECO:0007669"/>
    <property type="project" value="UniProtKB-SubCell"/>
</dbReference>
<evidence type="ECO:0000259" key="11">
    <source>
        <dbReference type="PROSITE" id="PS50857"/>
    </source>
</evidence>
<protein>
    <recommendedName>
        <fullName evidence="11">Cytochrome oxidase subunit II copper A binding domain-containing protein</fullName>
    </recommendedName>
</protein>
<dbReference type="InterPro" id="IPR001505">
    <property type="entry name" value="Copper_CuA"/>
</dbReference>
<dbReference type="SUPFAM" id="SSF49503">
    <property type="entry name" value="Cupredoxins"/>
    <property type="match status" value="1"/>
</dbReference>
<keyword evidence="7 9" id="KW-0472">Membrane</keyword>
<keyword evidence="6" id="KW-0186">Copper</keyword>
<dbReference type="OrthoDB" id="9781261at2"/>
<evidence type="ECO:0000256" key="2">
    <source>
        <dbReference type="ARBA" id="ARBA00007866"/>
    </source>
</evidence>
<comment type="similarity">
    <text evidence="2">Belongs to the cytochrome c oxidase subunit 2 family.</text>
</comment>
<comment type="caution">
    <text evidence="12">The sequence shown here is derived from an EMBL/GenBank/DDBJ whole genome shotgun (WGS) entry which is preliminary data.</text>
</comment>
<dbReference type="InterPro" id="IPR002429">
    <property type="entry name" value="CcO_II-like_C"/>
</dbReference>
<dbReference type="PROSITE" id="PS50857">
    <property type="entry name" value="COX2_CUA"/>
    <property type="match status" value="1"/>
</dbReference>
<keyword evidence="3" id="KW-0813">Transport</keyword>
<dbReference type="PROSITE" id="PS00078">
    <property type="entry name" value="COX2"/>
    <property type="match status" value="1"/>
</dbReference>
<dbReference type="EMBL" id="PGTO01000016">
    <property type="protein sequence ID" value="RAU20869.1"/>
    <property type="molecule type" value="Genomic_DNA"/>
</dbReference>
<dbReference type="Pfam" id="PF00116">
    <property type="entry name" value="COX2"/>
    <property type="match status" value="1"/>
</dbReference>
<keyword evidence="13" id="KW-1185">Reference proteome</keyword>
<keyword evidence="10" id="KW-0732">Signal</keyword>
<feature type="transmembrane region" description="Helical" evidence="9">
    <location>
        <begin position="39"/>
        <end position="59"/>
    </location>
</feature>
<evidence type="ECO:0000256" key="7">
    <source>
        <dbReference type="ARBA" id="ARBA00023136"/>
    </source>
</evidence>
<evidence type="ECO:0000313" key="13">
    <source>
        <dbReference type="Proteomes" id="UP000251075"/>
    </source>
</evidence>
<dbReference type="PANTHER" id="PTHR22888">
    <property type="entry name" value="CYTOCHROME C OXIDASE, SUBUNIT II"/>
    <property type="match status" value="1"/>
</dbReference>
<evidence type="ECO:0000313" key="12">
    <source>
        <dbReference type="EMBL" id="RAU20869.1"/>
    </source>
</evidence>